<protein>
    <submittedName>
        <fullName evidence="1">Uncharacterized protein</fullName>
    </submittedName>
</protein>
<organism evidence="1 2">
    <name type="scientific">Miscanthus lutarioriparius</name>
    <dbReference type="NCBI Taxonomy" id="422564"/>
    <lineage>
        <taxon>Eukaryota</taxon>
        <taxon>Viridiplantae</taxon>
        <taxon>Streptophyta</taxon>
        <taxon>Embryophyta</taxon>
        <taxon>Tracheophyta</taxon>
        <taxon>Spermatophyta</taxon>
        <taxon>Magnoliopsida</taxon>
        <taxon>Liliopsida</taxon>
        <taxon>Poales</taxon>
        <taxon>Poaceae</taxon>
        <taxon>PACMAD clade</taxon>
        <taxon>Panicoideae</taxon>
        <taxon>Andropogonodae</taxon>
        <taxon>Andropogoneae</taxon>
        <taxon>Saccharinae</taxon>
        <taxon>Miscanthus</taxon>
    </lineage>
</organism>
<keyword evidence="2" id="KW-1185">Reference proteome</keyword>
<dbReference type="EMBL" id="CAJGYO010000010">
    <property type="protein sequence ID" value="CAD6255860.1"/>
    <property type="molecule type" value="Genomic_DNA"/>
</dbReference>
<comment type="caution">
    <text evidence="1">The sequence shown here is derived from an EMBL/GenBank/DDBJ whole genome shotgun (WGS) entry which is preliminary data.</text>
</comment>
<accession>A0A811QIF1</accession>
<evidence type="ECO:0000313" key="2">
    <source>
        <dbReference type="Proteomes" id="UP000604825"/>
    </source>
</evidence>
<dbReference type="Proteomes" id="UP000604825">
    <property type="component" value="Unassembled WGS sequence"/>
</dbReference>
<evidence type="ECO:0000313" key="1">
    <source>
        <dbReference type="EMBL" id="CAD6255860.1"/>
    </source>
</evidence>
<gene>
    <name evidence="1" type="ORF">NCGR_LOCUS39388</name>
</gene>
<dbReference type="AlphaFoldDB" id="A0A811QIF1"/>
<proteinExistence type="predicted"/>
<name>A0A811QIF1_9POAL</name>
<reference evidence="1" key="1">
    <citation type="submission" date="2020-10" db="EMBL/GenBank/DDBJ databases">
        <authorList>
            <person name="Han B."/>
            <person name="Lu T."/>
            <person name="Zhao Q."/>
            <person name="Huang X."/>
            <person name="Zhao Y."/>
        </authorList>
    </citation>
    <scope>NUCLEOTIDE SEQUENCE</scope>
</reference>
<sequence length="121" mass="13223">MAQEMCDLKFNGIRNLVYQNGSKASTCVLYYVTSTAAALKQVCHLQCHRGRVSSICSDSSAPTDSVSLSAEPLVPIEPLLLECDKVSSCRLSLNPSETSDIVGFEWGHKYDLYIGLDCCQP</sequence>